<accession>A0ACA9MCA3</accession>
<proteinExistence type="predicted"/>
<reference evidence="1" key="1">
    <citation type="submission" date="2021-06" db="EMBL/GenBank/DDBJ databases">
        <authorList>
            <person name="Kallberg Y."/>
            <person name="Tangrot J."/>
            <person name="Rosling A."/>
        </authorList>
    </citation>
    <scope>NUCLEOTIDE SEQUENCE</scope>
    <source>
        <strain evidence="1">MA461A</strain>
    </source>
</reference>
<dbReference type="EMBL" id="CAJVQC010007629">
    <property type="protein sequence ID" value="CAG8581863.1"/>
    <property type="molecule type" value="Genomic_DNA"/>
</dbReference>
<dbReference type="Proteomes" id="UP000789920">
    <property type="component" value="Unassembled WGS sequence"/>
</dbReference>
<sequence>MAGKSTILNFVIGILVSMGASIMDAAGINLLKLDHVKNSSKPIEKQRNDCGRPLWHAGLYLYIFSQVFGSTVALIGTKITKQDLWGTLVIVISVIWIVGFGGANQANEDTLDLEKLKELMLRLLFIIYFSILNRKYKYLNGIEPSRLRNWVGMTMAGVGGLLASQTLLLAKSGVKLLATSISEQKSQFTDKLSWFILLFLMFTAVLQVYCLNTALKLLDTVLVVPMFYGFYTTMSIVNTMIYLDELSEYPAWILCLIAVGIAALVYGVLLLSEAKSTDEDSSDEDEFDDSKIRKRRKKKKPEPEDVFADCDKWLKTWQSRFSIGEDADRPELQIEESEIKPNIHHKNGSEEDKKRNIND</sequence>
<gene>
    <name evidence="1" type="ORF">RPERSI_LOCUS5177</name>
</gene>
<keyword evidence="2" id="KW-1185">Reference proteome</keyword>
<evidence type="ECO:0000313" key="1">
    <source>
        <dbReference type="EMBL" id="CAG8581863.1"/>
    </source>
</evidence>
<evidence type="ECO:0000313" key="2">
    <source>
        <dbReference type="Proteomes" id="UP000789920"/>
    </source>
</evidence>
<name>A0ACA9MCA3_9GLOM</name>
<comment type="caution">
    <text evidence="1">The sequence shown here is derived from an EMBL/GenBank/DDBJ whole genome shotgun (WGS) entry which is preliminary data.</text>
</comment>
<organism evidence="1 2">
    <name type="scientific">Racocetra persica</name>
    <dbReference type="NCBI Taxonomy" id="160502"/>
    <lineage>
        <taxon>Eukaryota</taxon>
        <taxon>Fungi</taxon>
        <taxon>Fungi incertae sedis</taxon>
        <taxon>Mucoromycota</taxon>
        <taxon>Glomeromycotina</taxon>
        <taxon>Glomeromycetes</taxon>
        <taxon>Diversisporales</taxon>
        <taxon>Gigasporaceae</taxon>
        <taxon>Racocetra</taxon>
    </lineage>
</organism>
<protein>
    <submittedName>
        <fullName evidence="1">17675_t:CDS:1</fullName>
    </submittedName>
</protein>